<keyword evidence="4 5" id="KW-0472">Membrane</keyword>
<keyword evidence="3 7" id="KW-1133">Transmembrane helix</keyword>
<feature type="transmembrane region" description="Helical" evidence="7">
    <location>
        <begin position="104"/>
        <end position="123"/>
    </location>
</feature>
<accession>A0A8D0BZJ8</accession>
<evidence type="ECO:0000256" key="1">
    <source>
        <dbReference type="ARBA" id="ARBA00004141"/>
    </source>
</evidence>
<dbReference type="InterPro" id="IPR050578">
    <property type="entry name" value="MARVEL-CKLF_proteins"/>
</dbReference>
<evidence type="ECO:0000259" key="8">
    <source>
        <dbReference type="PROSITE" id="PS51225"/>
    </source>
</evidence>
<evidence type="ECO:0000256" key="6">
    <source>
        <dbReference type="SAM" id="MobiDB-lite"/>
    </source>
</evidence>
<comment type="subcellular location">
    <subcellularLocation>
        <location evidence="1">Membrane</location>
        <topology evidence="1">Multi-pass membrane protein</topology>
    </subcellularLocation>
</comment>
<dbReference type="AlphaFoldDB" id="A0A8D0BZJ8"/>
<proteinExistence type="predicted"/>
<evidence type="ECO:0000313" key="9">
    <source>
        <dbReference type="Ensembl" id="ENSSMRP00000013436.1"/>
    </source>
</evidence>
<feature type="region of interest" description="Disordered" evidence="6">
    <location>
        <begin position="163"/>
        <end position="187"/>
    </location>
</feature>
<name>A0A8D0BZJ8_SALMN</name>
<dbReference type="GO" id="GO:0055038">
    <property type="term" value="C:recycling endosome membrane"/>
    <property type="evidence" value="ECO:0007669"/>
    <property type="project" value="Ensembl"/>
</dbReference>
<sequence length="187" mass="20635">MENGAPVYAETTVPAEQPLGKRPRCVGCTTAHLGRWRLSLKIAQLVLSFAAFVCEEIVEECTLCGGLYFFEFVSCSAFLLCIPVLVLYCTSFYERTGKEKVTQLDFWVVSVVAIVFLLAAIVFSATSDNTATERAAIAFGFFASLAFLVDAIQMCLKKRKAQEERQPENTGNTLNAIENQPLNNQQA</sequence>
<evidence type="ECO:0000256" key="2">
    <source>
        <dbReference type="ARBA" id="ARBA00022692"/>
    </source>
</evidence>
<dbReference type="PANTHER" id="PTHR22776:SF25">
    <property type="entry name" value="CKLF-LIKE MARVEL TRANSMEMBRANE DOMAIN-CONTAINING PROTEIN 6"/>
    <property type="match status" value="1"/>
</dbReference>
<dbReference type="GO" id="GO:0031647">
    <property type="term" value="P:regulation of protein stability"/>
    <property type="evidence" value="ECO:0007669"/>
    <property type="project" value="Ensembl"/>
</dbReference>
<evidence type="ECO:0000256" key="4">
    <source>
        <dbReference type="ARBA" id="ARBA00023136"/>
    </source>
</evidence>
<feature type="domain" description="MARVEL" evidence="8">
    <location>
        <begin position="32"/>
        <end position="159"/>
    </location>
</feature>
<dbReference type="GO" id="GO:0031901">
    <property type="term" value="C:early endosome membrane"/>
    <property type="evidence" value="ECO:0007669"/>
    <property type="project" value="Ensembl"/>
</dbReference>
<feature type="transmembrane region" description="Helical" evidence="7">
    <location>
        <begin position="68"/>
        <end position="92"/>
    </location>
</feature>
<dbReference type="GO" id="GO:0015031">
    <property type="term" value="P:protein transport"/>
    <property type="evidence" value="ECO:0007669"/>
    <property type="project" value="Ensembl"/>
</dbReference>
<dbReference type="InterPro" id="IPR008253">
    <property type="entry name" value="Marvel"/>
</dbReference>
<dbReference type="GeneTree" id="ENSGT00940000157911"/>
<reference evidence="9" key="1">
    <citation type="submission" date="2025-08" db="UniProtKB">
        <authorList>
            <consortium name="Ensembl"/>
        </authorList>
    </citation>
    <scope>IDENTIFICATION</scope>
</reference>
<evidence type="ECO:0000313" key="10">
    <source>
        <dbReference type="Proteomes" id="UP000694421"/>
    </source>
</evidence>
<dbReference type="PANTHER" id="PTHR22776">
    <property type="entry name" value="MARVEL-CONTAINING POTENTIAL LIPID RAFT-ASSOCIATED PROTEIN"/>
    <property type="match status" value="1"/>
</dbReference>
<evidence type="ECO:0000256" key="7">
    <source>
        <dbReference type="SAM" id="Phobius"/>
    </source>
</evidence>
<keyword evidence="10" id="KW-1185">Reference proteome</keyword>
<reference evidence="9" key="2">
    <citation type="submission" date="2025-09" db="UniProtKB">
        <authorList>
            <consortium name="Ensembl"/>
        </authorList>
    </citation>
    <scope>IDENTIFICATION</scope>
</reference>
<dbReference type="GO" id="GO:0005886">
    <property type="term" value="C:plasma membrane"/>
    <property type="evidence" value="ECO:0007669"/>
    <property type="project" value="Ensembl"/>
</dbReference>
<evidence type="ECO:0000256" key="3">
    <source>
        <dbReference type="ARBA" id="ARBA00022989"/>
    </source>
</evidence>
<dbReference type="Pfam" id="PF01284">
    <property type="entry name" value="MARVEL"/>
    <property type="match status" value="1"/>
</dbReference>
<dbReference type="Proteomes" id="UP000694421">
    <property type="component" value="Unplaced"/>
</dbReference>
<keyword evidence="2 5" id="KW-0812">Transmembrane</keyword>
<protein>
    <submittedName>
        <fullName evidence="9">CKLF like MARVEL transmembrane domain containing 6</fullName>
    </submittedName>
</protein>
<feature type="compositionally biased region" description="Polar residues" evidence="6">
    <location>
        <begin position="168"/>
        <end position="187"/>
    </location>
</feature>
<dbReference type="GO" id="GO:0032456">
    <property type="term" value="P:endocytic recycling"/>
    <property type="evidence" value="ECO:0007669"/>
    <property type="project" value="Ensembl"/>
</dbReference>
<dbReference type="OMA" id="YCASTLF"/>
<dbReference type="PROSITE" id="PS51225">
    <property type="entry name" value="MARVEL"/>
    <property type="match status" value="1"/>
</dbReference>
<feature type="transmembrane region" description="Helical" evidence="7">
    <location>
        <begin position="135"/>
        <end position="156"/>
    </location>
</feature>
<organism evidence="9 10">
    <name type="scientific">Salvator merianae</name>
    <name type="common">Argentine black and white tegu</name>
    <name type="synonym">Tupinambis merianae</name>
    <dbReference type="NCBI Taxonomy" id="96440"/>
    <lineage>
        <taxon>Eukaryota</taxon>
        <taxon>Metazoa</taxon>
        <taxon>Chordata</taxon>
        <taxon>Craniata</taxon>
        <taxon>Vertebrata</taxon>
        <taxon>Euteleostomi</taxon>
        <taxon>Lepidosauria</taxon>
        <taxon>Squamata</taxon>
        <taxon>Bifurcata</taxon>
        <taxon>Unidentata</taxon>
        <taxon>Episquamata</taxon>
        <taxon>Laterata</taxon>
        <taxon>Teiioidea</taxon>
        <taxon>Teiidae</taxon>
        <taxon>Salvator</taxon>
    </lineage>
</organism>
<dbReference type="Ensembl" id="ENSSMRT00000015651.1">
    <property type="protein sequence ID" value="ENSSMRP00000013436.1"/>
    <property type="gene ID" value="ENSSMRG00000010457.1"/>
</dbReference>
<evidence type="ECO:0000256" key="5">
    <source>
        <dbReference type="PROSITE-ProRule" id="PRU00581"/>
    </source>
</evidence>